<keyword evidence="4" id="KW-0804">Transcription</keyword>
<dbReference type="PANTHER" id="PTHR30419">
    <property type="entry name" value="HTH-TYPE TRANSCRIPTIONAL REGULATOR YBHD"/>
    <property type="match status" value="1"/>
</dbReference>
<dbReference type="SUPFAM" id="SSF46785">
    <property type="entry name" value="Winged helix' DNA-binding domain"/>
    <property type="match status" value="1"/>
</dbReference>
<reference evidence="7" key="1">
    <citation type="journal article" date="2019" name="Int. J. Syst. Evol. Microbiol.">
        <title>The Global Catalogue of Microorganisms (GCM) 10K type strain sequencing project: providing services to taxonomists for standard genome sequencing and annotation.</title>
        <authorList>
            <consortium name="The Broad Institute Genomics Platform"/>
            <consortium name="The Broad Institute Genome Sequencing Center for Infectious Disease"/>
            <person name="Wu L."/>
            <person name="Ma J."/>
        </authorList>
    </citation>
    <scope>NUCLEOTIDE SEQUENCE [LARGE SCALE GENOMIC DNA]</scope>
    <source>
        <strain evidence="7">KCTC 52094</strain>
    </source>
</reference>
<dbReference type="Pfam" id="PF03466">
    <property type="entry name" value="LysR_substrate"/>
    <property type="match status" value="1"/>
</dbReference>
<dbReference type="InterPro" id="IPR050950">
    <property type="entry name" value="HTH-type_LysR_regulators"/>
</dbReference>
<dbReference type="InterPro" id="IPR005119">
    <property type="entry name" value="LysR_subst-bd"/>
</dbReference>
<evidence type="ECO:0000256" key="4">
    <source>
        <dbReference type="ARBA" id="ARBA00023163"/>
    </source>
</evidence>
<keyword evidence="2" id="KW-0805">Transcription regulation</keyword>
<sequence>MHLDLTDLRLFLAVADAGSITGGAARAHLALAAASTRLRDLEAEAGVALLQRGRRGIRLTAAGLALMHHARLVLGQLAGLEAAMADFAGGLRGVIRLPANSAACGIFLPEALAPFLAAHPGLDVEPEEQGSDAVVRAVSGGFAELGIAAAWALEGQEGMEVLPFRTDRLMVALPRGHVLGRAATLCLADLLPEGFVGLEAGSALQAHLLWQASRLGGRMRLRVRAQGFDAACRLVAAGAGIAILPETALRRHGRTILVRPLKDGWAVRSLCLCARLDAGLTPAVRLLRDHLRG</sequence>
<keyword evidence="7" id="KW-1185">Reference proteome</keyword>
<keyword evidence="3" id="KW-0238">DNA-binding</keyword>
<name>A0ABV7G608_9PROT</name>
<dbReference type="PANTHER" id="PTHR30419:SF2">
    <property type="entry name" value="LYSR FAMILY TRANSCRIPTIONAL REGULATOR"/>
    <property type="match status" value="1"/>
</dbReference>
<dbReference type="SUPFAM" id="SSF53850">
    <property type="entry name" value="Periplasmic binding protein-like II"/>
    <property type="match status" value="1"/>
</dbReference>
<dbReference type="Gene3D" id="3.40.190.290">
    <property type="match status" value="1"/>
</dbReference>
<evidence type="ECO:0000256" key="2">
    <source>
        <dbReference type="ARBA" id="ARBA00023015"/>
    </source>
</evidence>
<protein>
    <submittedName>
        <fullName evidence="6">LysR family transcriptional regulator</fullName>
    </submittedName>
</protein>
<dbReference type="InterPro" id="IPR036390">
    <property type="entry name" value="WH_DNA-bd_sf"/>
</dbReference>
<comment type="caution">
    <text evidence="6">The sequence shown here is derived from an EMBL/GenBank/DDBJ whole genome shotgun (WGS) entry which is preliminary data.</text>
</comment>
<dbReference type="Gene3D" id="1.10.10.10">
    <property type="entry name" value="Winged helix-like DNA-binding domain superfamily/Winged helix DNA-binding domain"/>
    <property type="match status" value="1"/>
</dbReference>
<organism evidence="6 7">
    <name type="scientific">Teichococcus globiformis</name>
    <dbReference type="NCBI Taxonomy" id="2307229"/>
    <lineage>
        <taxon>Bacteria</taxon>
        <taxon>Pseudomonadati</taxon>
        <taxon>Pseudomonadota</taxon>
        <taxon>Alphaproteobacteria</taxon>
        <taxon>Acetobacterales</taxon>
        <taxon>Roseomonadaceae</taxon>
        <taxon>Roseomonas</taxon>
    </lineage>
</organism>
<dbReference type="RefSeq" id="WP_379598604.1">
    <property type="nucleotide sequence ID" value="NZ_JBHRTN010000018.1"/>
</dbReference>
<dbReference type="Pfam" id="PF00126">
    <property type="entry name" value="HTH_1"/>
    <property type="match status" value="1"/>
</dbReference>
<dbReference type="InterPro" id="IPR036388">
    <property type="entry name" value="WH-like_DNA-bd_sf"/>
</dbReference>
<evidence type="ECO:0000313" key="6">
    <source>
        <dbReference type="EMBL" id="MFC3126951.1"/>
    </source>
</evidence>
<proteinExistence type="inferred from homology"/>
<accession>A0ABV7G608</accession>
<evidence type="ECO:0000256" key="3">
    <source>
        <dbReference type="ARBA" id="ARBA00023125"/>
    </source>
</evidence>
<dbReference type="InterPro" id="IPR000847">
    <property type="entry name" value="LysR_HTH_N"/>
</dbReference>
<dbReference type="PROSITE" id="PS50931">
    <property type="entry name" value="HTH_LYSR"/>
    <property type="match status" value="1"/>
</dbReference>
<evidence type="ECO:0000259" key="5">
    <source>
        <dbReference type="PROSITE" id="PS50931"/>
    </source>
</evidence>
<dbReference type="EMBL" id="JBHRTN010000018">
    <property type="protein sequence ID" value="MFC3126951.1"/>
    <property type="molecule type" value="Genomic_DNA"/>
</dbReference>
<evidence type="ECO:0000256" key="1">
    <source>
        <dbReference type="ARBA" id="ARBA00009437"/>
    </source>
</evidence>
<comment type="similarity">
    <text evidence="1">Belongs to the LysR transcriptional regulatory family.</text>
</comment>
<gene>
    <name evidence="6" type="ORF">ACFOD4_17935</name>
</gene>
<feature type="domain" description="HTH lysR-type" evidence="5">
    <location>
        <begin position="3"/>
        <end position="60"/>
    </location>
</feature>
<evidence type="ECO:0000313" key="7">
    <source>
        <dbReference type="Proteomes" id="UP001595593"/>
    </source>
</evidence>
<dbReference type="Proteomes" id="UP001595593">
    <property type="component" value="Unassembled WGS sequence"/>
</dbReference>